<sequence>WVDIGYHFVIGGDGLVYEGRPWYKMGAHTKYHNRKSIGIAFLGDYDKDCPNPSMLDIIPKLVYCGVEKGYISPSFKVIAHKDAYCTSCPGTALYDVIKKWPHYPKVPIPTYTCDAKTEAPKPETTTVPPTTTEMPTTTTTTTTTMAPTTTPEPTTTAAPTTTTTEAPTTTMQPWFYYVFLSKHKLPWLPAYSAKGVW</sequence>
<feature type="region of interest" description="Disordered" evidence="2">
    <location>
        <begin position="117"/>
        <end position="165"/>
    </location>
</feature>
<dbReference type="InterPro" id="IPR002502">
    <property type="entry name" value="Amidase_domain"/>
</dbReference>
<dbReference type="Proteomes" id="UP000887116">
    <property type="component" value="Unassembled WGS sequence"/>
</dbReference>
<reference evidence="4" key="1">
    <citation type="submission" date="2020-07" db="EMBL/GenBank/DDBJ databases">
        <title>Multicomponent nature underlies the extraordinary mechanical properties of spider dragline silk.</title>
        <authorList>
            <person name="Kono N."/>
            <person name="Nakamura H."/>
            <person name="Mori M."/>
            <person name="Yoshida Y."/>
            <person name="Ohtoshi R."/>
            <person name="Malay A.D."/>
            <person name="Moran D.A.P."/>
            <person name="Tomita M."/>
            <person name="Numata K."/>
            <person name="Arakawa K."/>
        </authorList>
    </citation>
    <scope>NUCLEOTIDE SEQUENCE</scope>
</reference>
<dbReference type="Gene3D" id="3.40.80.10">
    <property type="entry name" value="Peptidoglycan recognition protein-like"/>
    <property type="match status" value="1"/>
</dbReference>
<dbReference type="Pfam" id="PF01510">
    <property type="entry name" value="Amidase_2"/>
    <property type="match status" value="1"/>
</dbReference>
<name>A0A8X6GSY7_TRICU</name>
<evidence type="ECO:0000313" key="4">
    <source>
        <dbReference type="EMBL" id="GFQ73179.1"/>
    </source>
</evidence>
<dbReference type="PANTHER" id="PTHR11022:SF41">
    <property type="entry name" value="PEPTIDOGLYCAN-RECOGNITION PROTEIN LC-RELATED"/>
    <property type="match status" value="1"/>
</dbReference>
<feature type="non-terminal residue" evidence="4">
    <location>
        <position position="1"/>
    </location>
</feature>
<dbReference type="OrthoDB" id="10001926at2759"/>
<dbReference type="InterPro" id="IPR036505">
    <property type="entry name" value="Amidase/PGRP_sf"/>
</dbReference>
<dbReference type="SMART" id="SM00701">
    <property type="entry name" value="PGRP"/>
    <property type="match status" value="1"/>
</dbReference>
<dbReference type="EMBL" id="BMAO01011377">
    <property type="protein sequence ID" value="GFQ73179.1"/>
    <property type="molecule type" value="Genomic_DNA"/>
</dbReference>
<evidence type="ECO:0000313" key="5">
    <source>
        <dbReference type="Proteomes" id="UP000887116"/>
    </source>
</evidence>
<comment type="caution">
    <text evidence="4">The sequence shown here is derived from an EMBL/GenBank/DDBJ whole genome shotgun (WGS) entry which is preliminary data.</text>
</comment>
<accession>A0A8X6GSY7</accession>
<dbReference type="AlphaFoldDB" id="A0A8X6GSY7"/>
<proteinExistence type="inferred from homology"/>
<dbReference type="GO" id="GO:0008270">
    <property type="term" value="F:zinc ion binding"/>
    <property type="evidence" value="ECO:0007669"/>
    <property type="project" value="InterPro"/>
</dbReference>
<protein>
    <submittedName>
        <fullName evidence="4">N-acetylmuramoyl-L-alanine amidase</fullName>
    </submittedName>
</protein>
<evidence type="ECO:0000259" key="3">
    <source>
        <dbReference type="SMART" id="SM00701"/>
    </source>
</evidence>
<dbReference type="PANTHER" id="PTHR11022">
    <property type="entry name" value="PEPTIDOGLYCAN RECOGNITION PROTEIN"/>
    <property type="match status" value="1"/>
</dbReference>
<dbReference type="GO" id="GO:0008745">
    <property type="term" value="F:N-acetylmuramoyl-L-alanine amidase activity"/>
    <property type="evidence" value="ECO:0007669"/>
    <property type="project" value="InterPro"/>
</dbReference>
<comment type="similarity">
    <text evidence="1">Belongs to the N-acetylmuramoyl-L-alanine amidase 2 family.</text>
</comment>
<dbReference type="SUPFAM" id="SSF55846">
    <property type="entry name" value="N-acetylmuramoyl-L-alanine amidase-like"/>
    <property type="match status" value="1"/>
</dbReference>
<dbReference type="InterPro" id="IPR006619">
    <property type="entry name" value="PGRP_domain_met/bac"/>
</dbReference>
<feature type="domain" description="Peptidoglycan recognition protein family" evidence="3">
    <location>
        <begin position="1"/>
        <end position="84"/>
    </location>
</feature>
<evidence type="ECO:0000256" key="2">
    <source>
        <dbReference type="SAM" id="MobiDB-lite"/>
    </source>
</evidence>
<gene>
    <name evidence="4" type="primary">Pglyrp2</name>
    <name evidence="4" type="ORF">TNCT_89441</name>
</gene>
<organism evidence="4 5">
    <name type="scientific">Trichonephila clavata</name>
    <name type="common">Joro spider</name>
    <name type="synonym">Nephila clavata</name>
    <dbReference type="NCBI Taxonomy" id="2740835"/>
    <lineage>
        <taxon>Eukaryota</taxon>
        <taxon>Metazoa</taxon>
        <taxon>Ecdysozoa</taxon>
        <taxon>Arthropoda</taxon>
        <taxon>Chelicerata</taxon>
        <taxon>Arachnida</taxon>
        <taxon>Araneae</taxon>
        <taxon>Araneomorphae</taxon>
        <taxon>Entelegynae</taxon>
        <taxon>Araneoidea</taxon>
        <taxon>Nephilidae</taxon>
        <taxon>Trichonephila</taxon>
    </lineage>
</organism>
<dbReference type="InterPro" id="IPR015510">
    <property type="entry name" value="PGRP"/>
</dbReference>
<evidence type="ECO:0000256" key="1">
    <source>
        <dbReference type="ARBA" id="ARBA00007553"/>
    </source>
</evidence>
<feature type="compositionally biased region" description="Low complexity" evidence="2">
    <location>
        <begin position="122"/>
        <end position="165"/>
    </location>
</feature>
<dbReference type="CDD" id="cd06583">
    <property type="entry name" value="PGRP"/>
    <property type="match status" value="1"/>
</dbReference>
<keyword evidence="5" id="KW-1185">Reference proteome</keyword>
<dbReference type="GO" id="GO:0009253">
    <property type="term" value="P:peptidoglycan catabolic process"/>
    <property type="evidence" value="ECO:0007669"/>
    <property type="project" value="InterPro"/>
</dbReference>